<feature type="active site" description="Proton acceptor" evidence="8">
    <location>
        <position position="61"/>
    </location>
</feature>
<comment type="cofactor">
    <cofactor evidence="8">
        <name>a divalent metal cation</name>
        <dbReference type="ChEBI" id="CHEBI:60240"/>
    </cofactor>
</comment>
<dbReference type="PANTHER" id="PTHR20275:SF43">
    <property type="entry name" value="BIFUNCTIONAL NADP PHOSPHATASE_NAD KINASE"/>
    <property type="match status" value="1"/>
</dbReference>
<keyword evidence="4 8" id="KW-0418">Kinase</keyword>
<dbReference type="AlphaFoldDB" id="A0A133UFD5"/>
<dbReference type="Pfam" id="PF20143">
    <property type="entry name" value="NAD_kinase_C"/>
    <property type="match status" value="1"/>
</dbReference>
<dbReference type="GO" id="GO:0005737">
    <property type="term" value="C:cytoplasm"/>
    <property type="evidence" value="ECO:0007669"/>
    <property type="project" value="UniProtKB-SubCell"/>
</dbReference>
<evidence type="ECO:0000256" key="7">
    <source>
        <dbReference type="ARBA" id="ARBA00023027"/>
    </source>
</evidence>
<dbReference type="GO" id="GO:0006741">
    <property type="term" value="P:NADP+ biosynthetic process"/>
    <property type="evidence" value="ECO:0007669"/>
    <property type="project" value="UniProtKB-UniRule"/>
</dbReference>
<organism evidence="9 10">
    <name type="scientific">candidate division MSBL1 archaeon SCGC-AAA259E17</name>
    <dbReference type="NCBI Taxonomy" id="1698263"/>
    <lineage>
        <taxon>Archaea</taxon>
        <taxon>Methanobacteriati</taxon>
        <taxon>Methanobacteriota</taxon>
        <taxon>candidate division MSBL1</taxon>
    </lineage>
</organism>
<comment type="caution">
    <text evidence="8">Lacks conserved residue(s) required for the propagation of feature annotation.</text>
</comment>
<feature type="binding site" evidence="8">
    <location>
        <position position="159"/>
    </location>
    <ligand>
        <name>NAD(+)</name>
        <dbReference type="ChEBI" id="CHEBI:57540"/>
    </ligand>
</feature>
<comment type="similarity">
    <text evidence="8">Belongs to the NAD kinase family.</text>
</comment>
<feature type="binding site" evidence="8">
    <location>
        <position position="140"/>
    </location>
    <ligand>
        <name>NAD(+)</name>
        <dbReference type="ChEBI" id="CHEBI:57540"/>
    </ligand>
</feature>
<evidence type="ECO:0000256" key="1">
    <source>
        <dbReference type="ARBA" id="ARBA00022490"/>
    </source>
</evidence>
<dbReference type="Gene3D" id="2.60.200.30">
    <property type="entry name" value="Probable inorganic polyphosphate/atp-NAD kinase, domain 2"/>
    <property type="match status" value="1"/>
</dbReference>
<evidence type="ECO:0000313" key="9">
    <source>
        <dbReference type="EMBL" id="KXA92864.1"/>
    </source>
</evidence>
<name>A0A133UFD5_9EURY</name>
<proteinExistence type="inferred from homology"/>
<comment type="function">
    <text evidence="8">Involved in the regulation of the intracellular balance of NAD and NADP, and is a key enzyme in the biosynthesis of NADP. Catalyzes specifically the phosphorylation on 2'-hydroxyl of the adenosine moiety of NAD to yield NADP.</text>
</comment>
<evidence type="ECO:0000256" key="3">
    <source>
        <dbReference type="ARBA" id="ARBA00022741"/>
    </source>
</evidence>
<dbReference type="GO" id="GO:0046872">
    <property type="term" value="F:metal ion binding"/>
    <property type="evidence" value="ECO:0007669"/>
    <property type="project" value="UniProtKB-UniRule"/>
</dbReference>
<dbReference type="InterPro" id="IPR017437">
    <property type="entry name" value="ATP-NAD_kinase_PpnK-typ_C"/>
</dbReference>
<keyword evidence="1 8" id="KW-0963">Cytoplasm</keyword>
<feature type="binding site" evidence="8">
    <location>
        <begin position="129"/>
        <end position="130"/>
    </location>
    <ligand>
        <name>NAD(+)</name>
        <dbReference type="ChEBI" id="CHEBI:57540"/>
    </ligand>
</feature>
<sequence>MQIGIVPRFDSQEALDLTEKIINQFPAEEFVVDSTSGEKLGENGFPIENMDVDSLITIGGDGTVLYTLQKSEGTPILGINMGGRGFLADVKPSEAIKAVKKLSKNELKLIERERLNVKISGEHLADALNEGVVRSEEPSRVLSFRILIDGEEIERTKGDGLIVATPTGSTAYAMAAGGPIVDPAVEAFVAVPLSTHRPKTMPLVYPMSSTFEVELLESDRKADVTVDGQVTGKADQGKIIQFKKSKNSAKFFEWKGKFYKKIREKL</sequence>
<keyword evidence="5 8" id="KW-0067">ATP-binding</keyword>
<keyword evidence="10" id="KW-1185">Reference proteome</keyword>
<feature type="binding site" evidence="8">
    <location>
        <position position="229"/>
    </location>
    <ligand>
        <name>NAD(+)</name>
        <dbReference type="ChEBI" id="CHEBI:57540"/>
    </ligand>
</feature>
<dbReference type="GO" id="GO:0003951">
    <property type="term" value="F:NAD+ kinase activity"/>
    <property type="evidence" value="ECO:0007669"/>
    <property type="project" value="UniProtKB-UniRule"/>
</dbReference>
<evidence type="ECO:0000256" key="6">
    <source>
        <dbReference type="ARBA" id="ARBA00022857"/>
    </source>
</evidence>
<evidence type="ECO:0000256" key="8">
    <source>
        <dbReference type="HAMAP-Rule" id="MF_00361"/>
    </source>
</evidence>
<accession>A0A133UFD5</accession>
<dbReference type="GO" id="GO:0019674">
    <property type="term" value="P:NAD+ metabolic process"/>
    <property type="evidence" value="ECO:0007669"/>
    <property type="project" value="InterPro"/>
</dbReference>
<gene>
    <name evidence="8" type="primary">nadK</name>
    <name evidence="9" type="ORF">AKJ64_02000</name>
</gene>
<keyword evidence="3 8" id="KW-0547">Nucleotide-binding</keyword>
<dbReference type="EMBL" id="LHXN01000026">
    <property type="protein sequence ID" value="KXA92864.1"/>
    <property type="molecule type" value="Genomic_DNA"/>
</dbReference>
<reference evidence="9 10" key="1">
    <citation type="journal article" date="2016" name="Sci. Rep.">
        <title>Metabolic traits of an uncultured archaeal lineage -MSBL1- from brine pools of the Red Sea.</title>
        <authorList>
            <person name="Mwirichia R."/>
            <person name="Alam I."/>
            <person name="Rashid M."/>
            <person name="Vinu M."/>
            <person name="Ba-Alawi W."/>
            <person name="Anthony Kamau A."/>
            <person name="Kamanda Ngugi D."/>
            <person name="Goker M."/>
            <person name="Klenk H.P."/>
            <person name="Bajic V."/>
            <person name="Stingl U."/>
        </authorList>
    </citation>
    <scope>NUCLEOTIDE SEQUENCE [LARGE SCALE GENOMIC DNA]</scope>
    <source>
        <strain evidence="9">SCGC-AAA259E17</strain>
    </source>
</reference>
<dbReference type="InterPro" id="IPR016064">
    <property type="entry name" value="NAD/diacylglycerol_kinase_sf"/>
</dbReference>
<feature type="binding site" evidence="8">
    <location>
        <position position="157"/>
    </location>
    <ligand>
        <name>NAD(+)</name>
        <dbReference type="ChEBI" id="CHEBI:57540"/>
    </ligand>
</feature>
<keyword evidence="2 8" id="KW-0808">Transferase</keyword>
<dbReference type="InterPro" id="IPR017438">
    <property type="entry name" value="ATP-NAD_kinase_N"/>
</dbReference>
<keyword evidence="6 8" id="KW-0521">NADP</keyword>
<feature type="binding site" evidence="8">
    <location>
        <begin position="61"/>
        <end position="62"/>
    </location>
    <ligand>
        <name>NAD(+)</name>
        <dbReference type="ChEBI" id="CHEBI:57540"/>
    </ligand>
</feature>
<keyword evidence="7 8" id="KW-0520">NAD</keyword>
<comment type="catalytic activity">
    <reaction evidence="8">
        <text>NAD(+) + ATP = ADP + NADP(+) + H(+)</text>
        <dbReference type="Rhea" id="RHEA:18629"/>
        <dbReference type="ChEBI" id="CHEBI:15378"/>
        <dbReference type="ChEBI" id="CHEBI:30616"/>
        <dbReference type="ChEBI" id="CHEBI:57540"/>
        <dbReference type="ChEBI" id="CHEBI:58349"/>
        <dbReference type="ChEBI" id="CHEBI:456216"/>
        <dbReference type="EC" id="2.7.1.23"/>
    </reaction>
</comment>
<comment type="caution">
    <text evidence="9">The sequence shown here is derived from an EMBL/GenBank/DDBJ whole genome shotgun (WGS) entry which is preliminary data.</text>
</comment>
<evidence type="ECO:0000256" key="5">
    <source>
        <dbReference type="ARBA" id="ARBA00022840"/>
    </source>
</evidence>
<dbReference type="Gene3D" id="3.40.50.10330">
    <property type="entry name" value="Probable inorganic polyphosphate/atp-NAD kinase, domain 1"/>
    <property type="match status" value="1"/>
</dbReference>
<protein>
    <recommendedName>
        <fullName evidence="8">NAD kinase</fullName>
        <ecNumber evidence="8">2.7.1.23</ecNumber>
    </recommendedName>
    <alternativeName>
        <fullName evidence="8">ATP-dependent NAD kinase</fullName>
    </alternativeName>
</protein>
<dbReference type="PATRIC" id="fig|1698263.3.peg.577"/>
<dbReference type="Proteomes" id="UP000070373">
    <property type="component" value="Unassembled WGS sequence"/>
</dbReference>
<evidence type="ECO:0000256" key="2">
    <source>
        <dbReference type="ARBA" id="ARBA00022679"/>
    </source>
</evidence>
<dbReference type="Pfam" id="PF01513">
    <property type="entry name" value="NAD_kinase"/>
    <property type="match status" value="1"/>
</dbReference>
<dbReference type="SUPFAM" id="SSF111331">
    <property type="entry name" value="NAD kinase/diacylglycerol kinase-like"/>
    <property type="match status" value="1"/>
</dbReference>
<evidence type="ECO:0000313" key="10">
    <source>
        <dbReference type="Proteomes" id="UP000070373"/>
    </source>
</evidence>
<dbReference type="GO" id="GO:0005524">
    <property type="term" value="F:ATP binding"/>
    <property type="evidence" value="ECO:0007669"/>
    <property type="project" value="UniProtKB-KW"/>
</dbReference>
<dbReference type="EC" id="2.7.1.23" evidence="8"/>
<dbReference type="PANTHER" id="PTHR20275">
    <property type="entry name" value="NAD KINASE"/>
    <property type="match status" value="1"/>
</dbReference>
<comment type="subcellular location">
    <subcellularLocation>
        <location evidence="8">Cytoplasm</location>
    </subcellularLocation>
</comment>
<evidence type="ECO:0000256" key="4">
    <source>
        <dbReference type="ARBA" id="ARBA00022777"/>
    </source>
</evidence>
<dbReference type="InterPro" id="IPR002504">
    <property type="entry name" value="NADK"/>
</dbReference>
<dbReference type="HAMAP" id="MF_00361">
    <property type="entry name" value="NAD_kinase"/>
    <property type="match status" value="1"/>
</dbReference>